<comment type="similarity">
    <text evidence="1">Belongs to the oxygen-dependent FAD-linked oxidoreductase family.</text>
</comment>
<dbReference type="Gene3D" id="3.30.465.10">
    <property type="match status" value="2"/>
</dbReference>
<protein>
    <recommendedName>
        <fullName evidence="4">FAD-binding PCMH-type domain-containing protein</fullName>
    </recommendedName>
</protein>
<dbReference type="HOGENOM" id="CLU_018354_4_2_1"/>
<accession>A0A063C857</accession>
<evidence type="ECO:0000256" key="1">
    <source>
        <dbReference type="ARBA" id="ARBA00005466"/>
    </source>
</evidence>
<evidence type="ECO:0000256" key="2">
    <source>
        <dbReference type="ARBA" id="ARBA00023002"/>
    </source>
</evidence>
<evidence type="ECO:0000313" key="7">
    <source>
        <dbReference type="Proteomes" id="UP000027002"/>
    </source>
</evidence>
<keyword evidence="2" id="KW-0560">Oxidoreductase</keyword>
<dbReference type="InterPro" id="IPR012951">
    <property type="entry name" value="BBE"/>
</dbReference>
<evidence type="ECO:0000313" key="8">
    <source>
        <dbReference type="Proteomes" id="UP000054053"/>
    </source>
</evidence>
<dbReference type="EMBL" id="BBTG02000003">
    <property type="protein sequence ID" value="GAO19335.1"/>
    <property type="molecule type" value="Genomic_DNA"/>
</dbReference>
<dbReference type="GO" id="GO:0016491">
    <property type="term" value="F:oxidoreductase activity"/>
    <property type="evidence" value="ECO:0007669"/>
    <property type="project" value="UniProtKB-KW"/>
</dbReference>
<dbReference type="STRING" id="1159556.A0A063C857"/>
<evidence type="ECO:0000313" key="6">
    <source>
        <dbReference type="EMBL" id="QUC20995.1"/>
    </source>
</evidence>
<dbReference type="PANTHER" id="PTHR13878:SF91">
    <property type="entry name" value="FAD BINDING DOMAIN PROTEIN (AFU_ORTHOLOGUE AFUA_6G12070)-RELATED"/>
    <property type="match status" value="1"/>
</dbReference>
<dbReference type="InterPro" id="IPR036318">
    <property type="entry name" value="FAD-bd_PCMH-like_sf"/>
</dbReference>
<reference evidence="5" key="1">
    <citation type="journal article" date="2016" name="Genome Announc.">
        <title>Genome Sequence of Ustilaginoidea virens IPU010, a Rice Pathogenic Fungus Causing False Smut.</title>
        <authorList>
            <person name="Kumagai T."/>
            <person name="Ishii T."/>
            <person name="Terai G."/>
            <person name="Umemura M."/>
            <person name="Machida M."/>
            <person name="Asai K."/>
        </authorList>
    </citation>
    <scope>NUCLEOTIDE SEQUENCE [LARGE SCALE GENOMIC DNA]</scope>
    <source>
        <strain evidence="5">IPU010</strain>
    </source>
</reference>
<organism evidence="5 8">
    <name type="scientific">Ustilaginoidea virens</name>
    <name type="common">Rice false smut fungus</name>
    <name type="synonym">Villosiclava virens</name>
    <dbReference type="NCBI Taxonomy" id="1159556"/>
    <lineage>
        <taxon>Eukaryota</taxon>
        <taxon>Fungi</taxon>
        <taxon>Dikarya</taxon>
        <taxon>Ascomycota</taxon>
        <taxon>Pezizomycotina</taxon>
        <taxon>Sordariomycetes</taxon>
        <taxon>Hypocreomycetidae</taxon>
        <taxon>Hypocreales</taxon>
        <taxon>Clavicipitaceae</taxon>
        <taxon>Ustilaginoidea</taxon>
    </lineage>
</organism>
<reference evidence="8" key="2">
    <citation type="journal article" date="2016" name="Genome Announc.">
        <title>Genome sequence of Ustilaginoidea virens IPU010, a rice pathogenic fungus causing false smut.</title>
        <authorList>
            <person name="Kumagai T."/>
            <person name="Ishii T."/>
            <person name="Terai G."/>
            <person name="Umemura M."/>
            <person name="Machida M."/>
            <person name="Asai K."/>
        </authorList>
    </citation>
    <scope>NUCLEOTIDE SEQUENCE [LARGE SCALE GENOMIC DNA]</scope>
    <source>
        <strain evidence="8">IPU010</strain>
    </source>
</reference>
<dbReference type="RefSeq" id="XP_042998668.1">
    <property type="nucleotide sequence ID" value="XM_043142734.1"/>
</dbReference>
<dbReference type="InterPro" id="IPR006094">
    <property type="entry name" value="Oxid_FAD_bind_N"/>
</dbReference>
<dbReference type="KEGG" id="uvi:66066014"/>
<dbReference type="Proteomes" id="UP000054053">
    <property type="component" value="Unassembled WGS sequence"/>
</dbReference>
<dbReference type="Pfam" id="PF01565">
    <property type="entry name" value="FAD_binding_4"/>
    <property type="match status" value="1"/>
</dbReference>
<reference evidence="6" key="3">
    <citation type="submission" date="2020-03" db="EMBL/GenBank/DDBJ databases">
        <title>A mixture of massive structural variations and highly conserved coding sequences in Ustilaginoidea virens genome.</title>
        <authorList>
            <person name="Zhang K."/>
            <person name="Zhao Z."/>
            <person name="Zhang Z."/>
            <person name="Li Y."/>
            <person name="Hsiang T."/>
            <person name="Sun W."/>
        </authorList>
    </citation>
    <scope>NUCLEOTIDE SEQUENCE</scope>
    <source>
        <strain evidence="6">UV-8b</strain>
    </source>
</reference>
<evidence type="ECO:0000256" key="3">
    <source>
        <dbReference type="SAM" id="SignalP"/>
    </source>
</evidence>
<feature type="chain" id="PRO_5008196023" description="FAD-binding PCMH-type domain-containing protein" evidence="3">
    <location>
        <begin position="19"/>
        <end position="565"/>
    </location>
</feature>
<dbReference type="InterPro" id="IPR016166">
    <property type="entry name" value="FAD-bd_PCMH"/>
</dbReference>
<gene>
    <name evidence="6" type="ORF">UV8b_05236</name>
    <name evidence="5" type="ORF">UVI_02008650</name>
</gene>
<feature type="domain" description="FAD-binding PCMH-type" evidence="4">
    <location>
        <begin position="120"/>
        <end position="299"/>
    </location>
</feature>
<dbReference type="EMBL" id="CP072756">
    <property type="protein sequence ID" value="QUC20995.1"/>
    <property type="molecule type" value="Genomic_DNA"/>
</dbReference>
<dbReference type="Pfam" id="PF08031">
    <property type="entry name" value="BBE"/>
    <property type="match status" value="1"/>
</dbReference>
<dbReference type="SUPFAM" id="SSF56176">
    <property type="entry name" value="FAD-binding/transporter-associated domain-like"/>
    <property type="match status" value="1"/>
</dbReference>
<keyword evidence="7" id="KW-1185">Reference proteome</keyword>
<proteinExistence type="inferred from homology"/>
<evidence type="ECO:0000313" key="5">
    <source>
        <dbReference type="EMBL" id="GAO19335.1"/>
    </source>
</evidence>
<keyword evidence="3" id="KW-0732">Signal</keyword>
<dbReference type="OrthoDB" id="9983560at2759"/>
<name>A0A063C857_USTVR</name>
<sequence length="565" mass="60127">MLGFLLLLLLPLGGAVCAAPDCLWGAVCAASDCKCFPGDACWPSQGAWRALNESVNGRLVATIPLGSVCHGATYDATKCANLKDVWHIPETHTDTSSSILAPYFANQSCDPFLPPSSPCYVGTYIQYAVDVAAASDIQQTLAFAQRHNLRLVIRNTGHDYLGKSTGAGALGVWTHHLKTFQVLDYSSPAYAGKAVKMGAGVQAGEAQAQAFQHNVTLTAGVCPTVGLAGGYTQGGGLGPLTGRYGFGADQVLEWEVVLADGTLVTATPDCHADLYWALTGGGGGAYGVVVSMTIQAHANDMTSAASLAFSHAGDSYFDAIKAFQRVTPALADVNATGFWTITDASFSLGPATAPGITKDALDKILAPVLQKLKALDIPYNYTSAQFGSYYECARAYNPPDYSPGLQIGGRLVTRSDFTRNEDGFVDAIRNVISYGAAVVGVSFRAPAAGGPSNSINRALRDAFISWQIGVLWNDTDWDLNIRNGRLITDTLVPAFAKLLPGGGSAYLNQADFREKDWQRVFYGANYQALRRLKAKFDPSGLFWGPTVVGSEQWVEARDKRLCRAA</sequence>
<dbReference type="GeneID" id="66066014"/>
<dbReference type="InterPro" id="IPR050432">
    <property type="entry name" value="FAD-linked_Oxidoreductases_BP"/>
</dbReference>
<evidence type="ECO:0000259" key="4">
    <source>
        <dbReference type="PROSITE" id="PS51387"/>
    </source>
</evidence>
<dbReference type="PANTHER" id="PTHR13878">
    <property type="entry name" value="GULONOLACTONE OXIDASE"/>
    <property type="match status" value="1"/>
</dbReference>
<dbReference type="AlphaFoldDB" id="A0A063C857"/>
<dbReference type="InterPro" id="IPR016169">
    <property type="entry name" value="FAD-bd_PCMH_sub2"/>
</dbReference>
<feature type="signal peptide" evidence="3">
    <location>
        <begin position="1"/>
        <end position="18"/>
    </location>
</feature>
<dbReference type="PROSITE" id="PS51387">
    <property type="entry name" value="FAD_PCMH"/>
    <property type="match status" value="1"/>
</dbReference>
<dbReference type="Proteomes" id="UP000027002">
    <property type="component" value="Chromosome 4"/>
</dbReference>
<dbReference type="GO" id="GO:0071949">
    <property type="term" value="F:FAD binding"/>
    <property type="evidence" value="ECO:0007669"/>
    <property type="project" value="InterPro"/>
</dbReference>